<keyword evidence="8" id="KW-1185">Reference proteome</keyword>
<dbReference type="SUPFAM" id="SSF50939">
    <property type="entry name" value="Sialidases"/>
    <property type="match status" value="1"/>
</dbReference>
<dbReference type="EMBL" id="QZEY01000004">
    <property type="protein sequence ID" value="RJL32832.1"/>
    <property type="molecule type" value="Genomic_DNA"/>
</dbReference>
<accession>A0A3A4B601</accession>
<dbReference type="InterPro" id="IPR036278">
    <property type="entry name" value="Sialidase_sf"/>
</dbReference>
<evidence type="ECO:0000256" key="4">
    <source>
        <dbReference type="SAM" id="MobiDB-lite"/>
    </source>
</evidence>
<dbReference type="InterPro" id="IPR026856">
    <property type="entry name" value="Sialidase_fam"/>
</dbReference>
<dbReference type="OrthoDB" id="127969at2"/>
<keyword evidence="5" id="KW-0732">Signal</keyword>
<dbReference type="AlphaFoldDB" id="A0A3A4B601"/>
<evidence type="ECO:0000256" key="2">
    <source>
        <dbReference type="ARBA" id="ARBA00009348"/>
    </source>
</evidence>
<dbReference type="GO" id="GO:0004308">
    <property type="term" value="F:exo-alpha-sialidase activity"/>
    <property type="evidence" value="ECO:0007669"/>
    <property type="project" value="UniProtKB-EC"/>
</dbReference>
<evidence type="ECO:0000313" key="7">
    <source>
        <dbReference type="EMBL" id="RJL32832.1"/>
    </source>
</evidence>
<dbReference type="GO" id="GO:0009313">
    <property type="term" value="P:oligosaccharide catabolic process"/>
    <property type="evidence" value="ECO:0007669"/>
    <property type="project" value="TreeGrafter"/>
</dbReference>
<evidence type="ECO:0000256" key="5">
    <source>
        <dbReference type="SAM" id="SignalP"/>
    </source>
</evidence>
<organism evidence="7 8">
    <name type="scientific">Bailinhaonella thermotolerans</name>
    <dbReference type="NCBI Taxonomy" id="1070861"/>
    <lineage>
        <taxon>Bacteria</taxon>
        <taxon>Bacillati</taxon>
        <taxon>Actinomycetota</taxon>
        <taxon>Actinomycetes</taxon>
        <taxon>Streptosporangiales</taxon>
        <taxon>Streptosporangiaceae</taxon>
        <taxon>Bailinhaonella</taxon>
    </lineage>
</organism>
<proteinExistence type="inferred from homology"/>
<feature type="signal peptide" evidence="5">
    <location>
        <begin position="1"/>
        <end position="31"/>
    </location>
</feature>
<dbReference type="GO" id="GO:0016020">
    <property type="term" value="C:membrane"/>
    <property type="evidence" value="ECO:0007669"/>
    <property type="project" value="TreeGrafter"/>
</dbReference>
<name>A0A3A4B601_9ACTN</name>
<dbReference type="Gene3D" id="2.120.10.10">
    <property type="match status" value="3"/>
</dbReference>
<feature type="chain" id="PRO_5017346098" description="exo-alpha-sialidase" evidence="5">
    <location>
        <begin position="32"/>
        <end position="515"/>
    </location>
</feature>
<feature type="domain" description="Sialidase" evidence="6">
    <location>
        <begin position="252"/>
        <end position="323"/>
    </location>
</feature>
<comment type="similarity">
    <text evidence="2">Belongs to the glycosyl hydrolase 33 family.</text>
</comment>
<dbReference type="PROSITE" id="PS51257">
    <property type="entry name" value="PROKAR_LIPOPROTEIN"/>
    <property type="match status" value="1"/>
</dbReference>
<dbReference type="GO" id="GO:0005737">
    <property type="term" value="C:cytoplasm"/>
    <property type="evidence" value="ECO:0007669"/>
    <property type="project" value="TreeGrafter"/>
</dbReference>
<evidence type="ECO:0000256" key="1">
    <source>
        <dbReference type="ARBA" id="ARBA00000427"/>
    </source>
</evidence>
<protein>
    <recommendedName>
        <fullName evidence="3">exo-alpha-sialidase</fullName>
        <ecNumber evidence="3">3.2.1.18</ecNumber>
    </recommendedName>
</protein>
<dbReference type="CDD" id="cd15482">
    <property type="entry name" value="Sialidase_non-viral"/>
    <property type="match status" value="1"/>
</dbReference>
<evidence type="ECO:0000259" key="6">
    <source>
        <dbReference type="Pfam" id="PF13088"/>
    </source>
</evidence>
<dbReference type="PANTHER" id="PTHR10628:SF30">
    <property type="entry name" value="EXO-ALPHA-SIALIDASE"/>
    <property type="match status" value="1"/>
</dbReference>
<comment type="caution">
    <text evidence="7">The sequence shown here is derived from an EMBL/GenBank/DDBJ whole genome shotgun (WGS) entry which is preliminary data.</text>
</comment>
<evidence type="ECO:0000313" key="8">
    <source>
        <dbReference type="Proteomes" id="UP000265768"/>
    </source>
</evidence>
<sequence>MRKTPVIRPFRALSAAAAVLAACLAVQPAAADETGVQRPVASDGTGTERPAAADESGTPGPVVVRPVSGLSPLPAGCGLPPADGYTLNPNTEVLPMLARDPRRPQRLVTVFQQDRWNRYGSNGAVAAVSDDYGLTWRRSENLPAFSRCNGGTAANGGDYDVTTDHWVTVTPSGAAVAASLSMSRAGDVTAILVARSGDGGRTWDAPVTLKRDDNPRFFNDRPSVTADPYRPGVVYAVWDRVDDQSTSTTPNWVQPIYLAKSTDDGRTWTTSKVYDVPANSGVIGTQLVPLPDGTLLIGMHHETVTDGATQVIRSTDGGKTWSAPTLNVPAPLAVGPRIPDPDGSGDPIRNAALPLLAAQPGTKTVSAVWQSQDADGTFHVAYSRSADGGKTWSSPIRVDKTPTGSAAVPVVAASRTGTVAITYYDFRANTPDPATLPTDLWAVTCSSRCTDPGAWRERHIEGPFDSRRFPATSVGRLIGDYTGLVSVGAAFTAVYGVTTGDPANPVDLHSAVFPG</sequence>
<dbReference type="Proteomes" id="UP000265768">
    <property type="component" value="Unassembled WGS sequence"/>
</dbReference>
<gene>
    <name evidence="7" type="ORF">D5H75_15370</name>
</gene>
<feature type="region of interest" description="Disordered" evidence="4">
    <location>
        <begin position="32"/>
        <end position="67"/>
    </location>
</feature>
<evidence type="ECO:0000256" key="3">
    <source>
        <dbReference type="ARBA" id="ARBA00012733"/>
    </source>
</evidence>
<dbReference type="PANTHER" id="PTHR10628">
    <property type="entry name" value="SIALIDASE"/>
    <property type="match status" value="1"/>
</dbReference>
<dbReference type="EC" id="3.2.1.18" evidence="3"/>
<comment type="catalytic activity">
    <reaction evidence="1">
        <text>Hydrolysis of alpha-(2-&gt;3)-, alpha-(2-&gt;6)-, alpha-(2-&gt;8)- glycosidic linkages of terminal sialic acid residues in oligosaccharides, glycoproteins, glycolipids, colominic acid and synthetic substrates.</text>
        <dbReference type="EC" id="3.2.1.18"/>
    </reaction>
</comment>
<dbReference type="Pfam" id="PF13088">
    <property type="entry name" value="BNR_2"/>
    <property type="match status" value="1"/>
</dbReference>
<reference evidence="7 8" key="1">
    <citation type="submission" date="2018-09" db="EMBL/GenBank/DDBJ databases">
        <title>YIM 75507 draft genome.</title>
        <authorList>
            <person name="Tang S."/>
            <person name="Feng Y."/>
        </authorList>
    </citation>
    <scope>NUCLEOTIDE SEQUENCE [LARGE SCALE GENOMIC DNA]</scope>
    <source>
        <strain evidence="7 8">YIM 75507</strain>
    </source>
</reference>
<dbReference type="GO" id="GO:0006689">
    <property type="term" value="P:ganglioside catabolic process"/>
    <property type="evidence" value="ECO:0007669"/>
    <property type="project" value="TreeGrafter"/>
</dbReference>
<dbReference type="InterPro" id="IPR011040">
    <property type="entry name" value="Sialidase"/>
</dbReference>